<dbReference type="InterPro" id="IPR009721">
    <property type="entry name" value="O-acyltransferase_WSD1_C"/>
</dbReference>
<keyword evidence="14" id="KW-1185">Reference proteome</keyword>
<comment type="catalytic activity">
    <reaction evidence="10">
        <text>an acyl-CoA + a 1,2-diacyl-sn-glycerol = a triacyl-sn-glycerol + CoA</text>
        <dbReference type="Rhea" id="RHEA:10868"/>
        <dbReference type="ChEBI" id="CHEBI:17815"/>
        <dbReference type="ChEBI" id="CHEBI:57287"/>
        <dbReference type="ChEBI" id="CHEBI:58342"/>
        <dbReference type="ChEBI" id="CHEBI:64615"/>
        <dbReference type="EC" id="2.3.1.20"/>
    </reaction>
</comment>
<feature type="domain" description="O-acyltransferase WSD1-like N-terminal" evidence="11">
    <location>
        <begin position="73"/>
        <end position="268"/>
    </location>
</feature>
<evidence type="ECO:0000259" key="12">
    <source>
        <dbReference type="Pfam" id="PF06974"/>
    </source>
</evidence>
<evidence type="ECO:0000256" key="8">
    <source>
        <dbReference type="ARBA" id="ARBA00024360"/>
    </source>
</evidence>
<dbReference type="Proteomes" id="UP001154282">
    <property type="component" value="Unassembled WGS sequence"/>
</dbReference>
<comment type="similarity">
    <text evidence="8">In the N-terminal section; belongs to the long-chain O-acyltransferase family.</text>
</comment>
<reference evidence="13" key="1">
    <citation type="submission" date="2022-08" db="EMBL/GenBank/DDBJ databases">
        <authorList>
            <person name="Gutierrez-Valencia J."/>
        </authorList>
    </citation>
    <scope>NUCLEOTIDE SEQUENCE</scope>
</reference>
<dbReference type="Pfam" id="PF03007">
    <property type="entry name" value="WS_DGAT_cat"/>
    <property type="match status" value="1"/>
</dbReference>
<feature type="domain" description="O-acyltransferase WSD1 C-terminal" evidence="12">
    <location>
        <begin position="321"/>
        <end position="473"/>
    </location>
</feature>
<dbReference type="GO" id="GO:0005886">
    <property type="term" value="C:plasma membrane"/>
    <property type="evidence" value="ECO:0007669"/>
    <property type="project" value="UniProtKB-SubCell"/>
</dbReference>
<dbReference type="GO" id="GO:0005789">
    <property type="term" value="C:endoplasmic reticulum membrane"/>
    <property type="evidence" value="ECO:0007669"/>
    <property type="project" value="UniProtKB-SubCell"/>
</dbReference>
<evidence type="ECO:0008006" key="15">
    <source>
        <dbReference type="Google" id="ProtNLM"/>
    </source>
</evidence>
<keyword evidence="7" id="KW-0012">Acyltransferase</keyword>
<dbReference type="InterPro" id="IPR045034">
    <property type="entry name" value="O-acyltransferase_WSD1-like"/>
</dbReference>
<sequence length="479" mass="53452">MQFLKEEECCAEQQLLPPVSPNGLFFNSSAVSLVILAVFETEEPISLPSSRVVHLLDTRLLPVHPRFSSIIVTGEDGVKRWEKVAEVNLQDHIKTPVFPEGKSPEFYDRCFQDYFHKISGEKFSEGRPLWEFHLVKYPTLNAAGNVIFKIHHAIGDGYSLMAAMISCFTRSDDPSLPLTFPKNRIRRSSAAHGRAAFLSRALTSAVNTASDMWFSFSKTKFSEDDLSPIRSGDPAVGSRPVSVVTMTFPLDDVKEIKGRLGVTVNDVMTGTIFLGTRLYMQEMDPGSQAAETTAMVLMNTRMLQSYNSIQEMAEPKTTLAWGNHFAFLHITVPKLIGMSDGDELPSRRRALEFVRTTSATIQKKRFSLAISLTAKLLDLYRKLKGHEATASYLYKALKSTSMAVTNMVGPLEQMALADQPVKGMYFVVAGTLHDVFVTIVSYMGQLRVSVVAEKGFIDHDKLKSCIQMAFHHIYESSCH</sequence>
<evidence type="ECO:0000256" key="6">
    <source>
        <dbReference type="ARBA" id="ARBA00022824"/>
    </source>
</evidence>
<evidence type="ECO:0000256" key="9">
    <source>
        <dbReference type="ARBA" id="ARBA00047604"/>
    </source>
</evidence>
<protein>
    <recommendedName>
        <fullName evidence="15">Diacylglycerol O-acyltransferase</fullName>
    </recommendedName>
</protein>
<keyword evidence="6" id="KW-0256">Endoplasmic reticulum</keyword>
<proteinExistence type="inferred from homology"/>
<evidence type="ECO:0000256" key="2">
    <source>
        <dbReference type="ARBA" id="ARBA00004586"/>
    </source>
</evidence>
<dbReference type="PANTHER" id="PTHR31650">
    <property type="entry name" value="O-ACYLTRANSFERASE (WSD1-LIKE) FAMILY PROTEIN"/>
    <property type="match status" value="1"/>
</dbReference>
<dbReference type="EMBL" id="CAMGYJ010000010">
    <property type="protein sequence ID" value="CAI0549685.1"/>
    <property type="molecule type" value="Genomic_DNA"/>
</dbReference>
<dbReference type="Pfam" id="PF06974">
    <property type="entry name" value="WS_DGAT_C"/>
    <property type="match status" value="1"/>
</dbReference>
<gene>
    <name evidence="13" type="ORF">LITE_LOCUS45254</name>
</gene>
<evidence type="ECO:0000256" key="10">
    <source>
        <dbReference type="ARBA" id="ARBA00048109"/>
    </source>
</evidence>
<comment type="caution">
    <text evidence="13">The sequence shown here is derived from an EMBL/GenBank/DDBJ whole genome shotgun (WGS) entry which is preliminary data.</text>
</comment>
<evidence type="ECO:0000256" key="5">
    <source>
        <dbReference type="ARBA" id="ARBA00022679"/>
    </source>
</evidence>
<dbReference type="GO" id="GO:0004144">
    <property type="term" value="F:diacylglycerol O-acyltransferase activity"/>
    <property type="evidence" value="ECO:0007669"/>
    <property type="project" value="UniProtKB-EC"/>
</dbReference>
<evidence type="ECO:0000256" key="7">
    <source>
        <dbReference type="ARBA" id="ARBA00023315"/>
    </source>
</evidence>
<evidence type="ECO:0000256" key="3">
    <source>
        <dbReference type="ARBA" id="ARBA00004771"/>
    </source>
</evidence>
<dbReference type="InterPro" id="IPR004255">
    <property type="entry name" value="O-acyltransferase_WSD1_N"/>
</dbReference>
<evidence type="ECO:0000313" key="13">
    <source>
        <dbReference type="EMBL" id="CAI0549685.1"/>
    </source>
</evidence>
<comment type="pathway">
    <text evidence="3">Glycerolipid metabolism; triacylglycerol biosynthesis.</text>
</comment>
<accession>A0AAV0QW22</accession>
<dbReference type="AlphaFoldDB" id="A0AAV0QW22"/>
<organism evidence="13 14">
    <name type="scientific">Linum tenue</name>
    <dbReference type="NCBI Taxonomy" id="586396"/>
    <lineage>
        <taxon>Eukaryota</taxon>
        <taxon>Viridiplantae</taxon>
        <taxon>Streptophyta</taxon>
        <taxon>Embryophyta</taxon>
        <taxon>Tracheophyta</taxon>
        <taxon>Spermatophyta</taxon>
        <taxon>Magnoliopsida</taxon>
        <taxon>eudicotyledons</taxon>
        <taxon>Gunneridae</taxon>
        <taxon>Pentapetalae</taxon>
        <taxon>rosids</taxon>
        <taxon>fabids</taxon>
        <taxon>Malpighiales</taxon>
        <taxon>Linaceae</taxon>
        <taxon>Linum</taxon>
    </lineage>
</organism>
<dbReference type="GO" id="GO:0047196">
    <property type="term" value="F:long-chain-alcohol O-fatty-acyltransferase activity"/>
    <property type="evidence" value="ECO:0007669"/>
    <property type="project" value="UniProtKB-EC"/>
</dbReference>
<name>A0AAV0QW22_9ROSI</name>
<evidence type="ECO:0000256" key="4">
    <source>
        <dbReference type="ARBA" id="ARBA00005189"/>
    </source>
</evidence>
<comment type="subcellular location">
    <subcellularLocation>
        <location evidence="1">Cell membrane</location>
        <topology evidence="1">Single-pass membrane protein</topology>
    </subcellularLocation>
    <subcellularLocation>
        <location evidence="2">Endoplasmic reticulum membrane</location>
    </subcellularLocation>
</comment>
<evidence type="ECO:0000259" key="11">
    <source>
        <dbReference type="Pfam" id="PF03007"/>
    </source>
</evidence>
<keyword evidence="5" id="KW-0808">Transferase</keyword>
<comment type="catalytic activity">
    <reaction evidence="9">
        <text>a long chain fatty alcohol + a fatty acyl-CoA = a long-chain alcohol wax ester + CoA</text>
        <dbReference type="Rhea" id="RHEA:38443"/>
        <dbReference type="ChEBI" id="CHEBI:17135"/>
        <dbReference type="ChEBI" id="CHEBI:57287"/>
        <dbReference type="ChEBI" id="CHEBI:77636"/>
        <dbReference type="ChEBI" id="CHEBI:235323"/>
        <dbReference type="EC" id="2.3.1.75"/>
    </reaction>
</comment>
<dbReference type="PANTHER" id="PTHR31650:SF78">
    <property type="entry name" value="DIACYLGLYCEROL O-ACYLTRANSFERASE"/>
    <property type="match status" value="1"/>
</dbReference>
<evidence type="ECO:0000256" key="1">
    <source>
        <dbReference type="ARBA" id="ARBA00004162"/>
    </source>
</evidence>
<dbReference type="GO" id="GO:0019432">
    <property type="term" value="P:triglyceride biosynthetic process"/>
    <property type="evidence" value="ECO:0007669"/>
    <property type="project" value="TreeGrafter"/>
</dbReference>
<comment type="pathway">
    <text evidence="4">Lipid metabolism.</text>
</comment>
<evidence type="ECO:0000313" key="14">
    <source>
        <dbReference type="Proteomes" id="UP001154282"/>
    </source>
</evidence>